<dbReference type="AlphaFoldDB" id="A0A9D1LEB4"/>
<reference evidence="10" key="2">
    <citation type="journal article" date="2021" name="PeerJ">
        <title>Extensive microbial diversity within the chicken gut microbiome revealed by metagenomics and culture.</title>
        <authorList>
            <person name="Gilroy R."/>
            <person name="Ravi A."/>
            <person name="Getino M."/>
            <person name="Pursley I."/>
            <person name="Horton D.L."/>
            <person name="Alikhan N.F."/>
            <person name="Baker D."/>
            <person name="Gharbi K."/>
            <person name="Hall N."/>
            <person name="Watson M."/>
            <person name="Adriaenssens E.M."/>
            <person name="Foster-Nyarko E."/>
            <person name="Jarju S."/>
            <person name="Secka A."/>
            <person name="Antonio M."/>
            <person name="Oren A."/>
            <person name="Chaudhuri R.R."/>
            <person name="La Ragione R."/>
            <person name="Hildebrand F."/>
            <person name="Pallen M.J."/>
        </authorList>
    </citation>
    <scope>NUCLEOTIDE SEQUENCE</scope>
    <source>
        <strain evidence="10">ChiGjej1B1-19959</strain>
    </source>
</reference>
<evidence type="ECO:0000256" key="7">
    <source>
        <dbReference type="ARBA" id="ARBA00049158"/>
    </source>
</evidence>
<comment type="similarity">
    <text evidence="2 8">Belongs to the PHP hydrolase family. HisK subfamily.</text>
</comment>
<dbReference type="GO" id="GO:0005737">
    <property type="term" value="C:cytoplasm"/>
    <property type="evidence" value="ECO:0007669"/>
    <property type="project" value="TreeGrafter"/>
</dbReference>
<comment type="caution">
    <text evidence="10">The sequence shown here is derived from an EMBL/GenBank/DDBJ whole genome shotgun (WGS) entry which is preliminary data.</text>
</comment>
<sequence length="266" mass="29423">MREDMHIHLERGAYTLEWVRAIAKQAHARGIARIGLLEHAYLFREFLPVYTRYSDNADAGIRDWFWRKAAAKDLSAFLALQEAVGSAEFPVEICFGLEMDFAPEHAEAIYRLTKDLPLDFLTGSVHDANGFAFDHAAAHWQGRDVERVYRDYFATEMQLAESGLFTIAAHPDCIRLFGHRPSFDLRPTFEALAAALQKSGTAAELSSGVHRRTGAPLGPDPALLAAFVRQGVRLVTASDAHTLADVGDGIAALEQLAERTCKSAKQ</sequence>
<dbReference type="GO" id="GO:0000105">
    <property type="term" value="P:L-histidine biosynthetic process"/>
    <property type="evidence" value="ECO:0007669"/>
    <property type="project" value="UniProtKB-UniRule"/>
</dbReference>
<dbReference type="InterPro" id="IPR004013">
    <property type="entry name" value="PHP_dom"/>
</dbReference>
<feature type="domain" description="PHP" evidence="9">
    <location>
        <begin position="4"/>
        <end position="206"/>
    </location>
</feature>
<dbReference type="PANTHER" id="PTHR21039:SF0">
    <property type="entry name" value="HISTIDINOL-PHOSPHATASE"/>
    <property type="match status" value="1"/>
</dbReference>
<evidence type="ECO:0000256" key="5">
    <source>
        <dbReference type="ARBA" id="ARBA00022801"/>
    </source>
</evidence>
<protein>
    <recommendedName>
        <fullName evidence="3 8">Histidinol-phosphatase</fullName>
        <shortName evidence="8">HolPase</shortName>
        <ecNumber evidence="3 8">3.1.3.15</ecNumber>
    </recommendedName>
</protein>
<dbReference type="PANTHER" id="PTHR21039">
    <property type="entry name" value="HISTIDINOL PHOSPHATASE-RELATED"/>
    <property type="match status" value="1"/>
</dbReference>
<dbReference type="Pfam" id="PF02811">
    <property type="entry name" value="PHP"/>
    <property type="match status" value="1"/>
</dbReference>
<dbReference type="InterPro" id="IPR016195">
    <property type="entry name" value="Pol/histidinol_Pase-like"/>
</dbReference>
<reference evidence="10" key="1">
    <citation type="submission" date="2020-10" db="EMBL/GenBank/DDBJ databases">
        <authorList>
            <person name="Gilroy R."/>
        </authorList>
    </citation>
    <scope>NUCLEOTIDE SEQUENCE</scope>
    <source>
        <strain evidence="10">ChiGjej1B1-19959</strain>
    </source>
</reference>
<evidence type="ECO:0000313" key="10">
    <source>
        <dbReference type="EMBL" id="HIU36564.1"/>
    </source>
</evidence>
<dbReference type="EMBL" id="DVMW01000046">
    <property type="protein sequence ID" value="HIU36564.1"/>
    <property type="molecule type" value="Genomic_DNA"/>
</dbReference>
<proteinExistence type="inferred from homology"/>
<dbReference type="Proteomes" id="UP000824071">
    <property type="component" value="Unassembled WGS sequence"/>
</dbReference>
<evidence type="ECO:0000256" key="2">
    <source>
        <dbReference type="ARBA" id="ARBA00009152"/>
    </source>
</evidence>
<dbReference type="EC" id="3.1.3.15" evidence="3 8"/>
<comment type="catalytic activity">
    <reaction evidence="7 8">
        <text>L-histidinol phosphate + H2O = L-histidinol + phosphate</text>
        <dbReference type="Rhea" id="RHEA:14465"/>
        <dbReference type="ChEBI" id="CHEBI:15377"/>
        <dbReference type="ChEBI" id="CHEBI:43474"/>
        <dbReference type="ChEBI" id="CHEBI:57699"/>
        <dbReference type="ChEBI" id="CHEBI:57980"/>
        <dbReference type="EC" id="3.1.3.15"/>
    </reaction>
</comment>
<evidence type="ECO:0000313" key="11">
    <source>
        <dbReference type="Proteomes" id="UP000824071"/>
    </source>
</evidence>
<evidence type="ECO:0000256" key="8">
    <source>
        <dbReference type="RuleBase" id="RU366003"/>
    </source>
</evidence>
<dbReference type="Gene3D" id="3.20.20.140">
    <property type="entry name" value="Metal-dependent hydrolases"/>
    <property type="match status" value="1"/>
</dbReference>
<evidence type="ECO:0000256" key="3">
    <source>
        <dbReference type="ARBA" id="ARBA00013085"/>
    </source>
</evidence>
<dbReference type="SUPFAM" id="SSF89550">
    <property type="entry name" value="PHP domain-like"/>
    <property type="match status" value="1"/>
</dbReference>
<keyword evidence="6 8" id="KW-0368">Histidine biosynthesis</keyword>
<dbReference type="GO" id="GO:0004401">
    <property type="term" value="F:histidinol-phosphatase activity"/>
    <property type="evidence" value="ECO:0007669"/>
    <property type="project" value="UniProtKB-UniRule"/>
</dbReference>
<evidence type="ECO:0000256" key="4">
    <source>
        <dbReference type="ARBA" id="ARBA00022605"/>
    </source>
</evidence>
<keyword evidence="5 8" id="KW-0378">Hydrolase</keyword>
<evidence type="ECO:0000256" key="6">
    <source>
        <dbReference type="ARBA" id="ARBA00023102"/>
    </source>
</evidence>
<accession>A0A9D1LEB4</accession>
<organism evidence="10 11">
    <name type="scientific">Candidatus Fimenecus excrementigallinarum</name>
    <dbReference type="NCBI Taxonomy" id="2840816"/>
    <lineage>
        <taxon>Bacteria</taxon>
        <taxon>Bacillati</taxon>
        <taxon>Bacillota</taxon>
        <taxon>Clostridia</taxon>
        <taxon>Candidatus Fimenecus</taxon>
    </lineage>
</organism>
<dbReference type="InterPro" id="IPR010140">
    <property type="entry name" value="Histidinol_P_phosphatase_HisJ"/>
</dbReference>
<evidence type="ECO:0000259" key="9">
    <source>
        <dbReference type="Pfam" id="PF02811"/>
    </source>
</evidence>
<name>A0A9D1LEB4_9FIRM</name>
<gene>
    <name evidence="10" type="ORF">IAC53_08180</name>
</gene>
<keyword evidence="4 8" id="KW-0028">Amino-acid biosynthesis</keyword>
<evidence type="ECO:0000256" key="1">
    <source>
        <dbReference type="ARBA" id="ARBA00004970"/>
    </source>
</evidence>
<comment type="pathway">
    <text evidence="1 8">Amino-acid biosynthesis; L-histidine biosynthesis; L-histidine from 5-phospho-alpha-D-ribose 1-diphosphate: step 8/9.</text>
</comment>